<dbReference type="RefSeq" id="WP_275594112.1">
    <property type="nucleotide sequence ID" value="NZ_CP102381.1"/>
</dbReference>
<evidence type="ECO:0000313" key="2">
    <source>
        <dbReference type="Proteomes" id="UP001222275"/>
    </source>
</evidence>
<evidence type="ECO:0000313" key="1">
    <source>
        <dbReference type="EMBL" id="WEJ61853.1"/>
    </source>
</evidence>
<keyword evidence="2" id="KW-1185">Reference proteome</keyword>
<accession>A0ABY8C7B1</accession>
<gene>
    <name evidence="1" type="ORF">NR989_07470</name>
</gene>
<reference evidence="1 2" key="1">
    <citation type="submission" date="2022-06" db="EMBL/GenBank/DDBJ databases">
        <title>Thiomicrohabdus sp. nov, an obligately chemolithoautotrophic, sulfur-oxidizing bacterium isolated from beach of Guanyin Mountain. Amoy.</title>
        <authorList>
            <person name="Zhu H."/>
        </authorList>
    </citation>
    <scope>NUCLEOTIDE SEQUENCE [LARGE SCALE GENOMIC DNA]</scope>
    <source>
        <strain evidence="1 2">XGS-01</strain>
    </source>
</reference>
<protein>
    <submittedName>
        <fullName evidence="1">Uncharacterized protein</fullName>
    </submittedName>
</protein>
<dbReference type="EMBL" id="CP102381">
    <property type="protein sequence ID" value="WEJ61853.1"/>
    <property type="molecule type" value="Genomic_DNA"/>
</dbReference>
<name>A0ABY8C7B1_9GAMM</name>
<proteinExistence type="predicted"/>
<sequence length="172" mass="20176">MQLNSKLLGESIDGFTKNEIEFLTSKDLLAVRMRYLLAALQGYRLPWMLAEVLLQSNDSQRELWQRLEEFFVYSKKSSEPKAKEINALLNQFASQGWAEFRIEKARLEGVDFARSMDPSLLAEQGQQLQFSENPYREENIIGSILEDYNPDVQEAWREGFHNYLCLIREESW</sequence>
<dbReference type="Proteomes" id="UP001222275">
    <property type="component" value="Chromosome"/>
</dbReference>
<organism evidence="1 2">
    <name type="scientific">Thiomicrorhabdus lithotrophica</name>
    <dbReference type="NCBI Taxonomy" id="2949997"/>
    <lineage>
        <taxon>Bacteria</taxon>
        <taxon>Pseudomonadati</taxon>
        <taxon>Pseudomonadota</taxon>
        <taxon>Gammaproteobacteria</taxon>
        <taxon>Thiotrichales</taxon>
        <taxon>Piscirickettsiaceae</taxon>
        <taxon>Thiomicrorhabdus</taxon>
    </lineage>
</organism>